<dbReference type="EMBL" id="MU001494">
    <property type="protein sequence ID" value="KAF2449149.1"/>
    <property type="molecule type" value="Genomic_DNA"/>
</dbReference>
<dbReference type="Proteomes" id="UP000799764">
    <property type="component" value="Unassembled WGS sequence"/>
</dbReference>
<protein>
    <recommendedName>
        <fullName evidence="4">Ubiquitin carrier protein</fullName>
    </recommendedName>
</protein>
<sequence>MIQHITRRAVQHVPAFLKRAQEEPQLQMPAWGAAILIVTFIASMLAVTLVQYTLTDVLPILAMVETPAAAITISNHDEPASKDEKEGLLETGTEITLVHQKPITSSIRGTIRHLVSEAGKFSRWRGFRYQMIYALALGWTSSLLEAVFPRFMPVSTVVIAAISGAATANLHAAWTHKVISSPSDVSFWSRIPSRKEWKVLALPAAVAATMPYISLFLSLGFVSWFGIPKDMNSNDFANYNGGQWASFILRCVAVLAISVCCTLFLCMPAVVTQIRVDASILPEDQDVIVPFDRTFGGKVVPKVLGGTGCVGFMDAWRSFNWEARRRLIKLYIKGFMCLAALGFVIVHVLALEVFVIMGPEVGRYLAEAQKQGAF</sequence>
<organism evidence="2 3">
    <name type="scientific">Karstenula rhodostoma CBS 690.94</name>
    <dbReference type="NCBI Taxonomy" id="1392251"/>
    <lineage>
        <taxon>Eukaryota</taxon>
        <taxon>Fungi</taxon>
        <taxon>Dikarya</taxon>
        <taxon>Ascomycota</taxon>
        <taxon>Pezizomycotina</taxon>
        <taxon>Dothideomycetes</taxon>
        <taxon>Pleosporomycetidae</taxon>
        <taxon>Pleosporales</taxon>
        <taxon>Massarineae</taxon>
        <taxon>Didymosphaeriaceae</taxon>
        <taxon>Karstenula</taxon>
    </lineage>
</organism>
<feature type="transmembrane region" description="Helical" evidence="1">
    <location>
        <begin position="334"/>
        <end position="357"/>
    </location>
</feature>
<feature type="transmembrane region" description="Helical" evidence="1">
    <location>
        <begin position="154"/>
        <end position="174"/>
    </location>
</feature>
<feature type="transmembrane region" description="Helical" evidence="1">
    <location>
        <begin position="30"/>
        <end position="54"/>
    </location>
</feature>
<keyword evidence="1" id="KW-0472">Membrane</keyword>
<keyword evidence="3" id="KW-1185">Reference proteome</keyword>
<evidence type="ECO:0000313" key="3">
    <source>
        <dbReference type="Proteomes" id="UP000799764"/>
    </source>
</evidence>
<evidence type="ECO:0000313" key="2">
    <source>
        <dbReference type="EMBL" id="KAF2449149.1"/>
    </source>
</evidence>
<gene>
    <name evidence="2" type="ORF">P171DRAFT_469290</name>
</gene>
<dbReference type="OrthoDB" id="2896006at2759"/>
<name>A0A9P4UEQ0_9PLEO</name>
<feature type="transmembrane region" description="Helical" evidence="1">
    <location>
        <begin position="199"/>
        <end position="227"/>
    </location>
</feature>
<feature type="transmembrane region" description="Helical" evidence="1">
    <location>
        <begin position="247"/>
        <end position="271"/>
    </location>
</feature>
<reference evidence="2" key="1">
    <citation type="journal article" date="2020" name="Stud. Mycol.">
        <title>101 Dothideomycetes genomes: a test case for predicting lifestyles and emergence of pathogens.</title>
        <authorList>
            <person name="Haridas S."/>
            <person name="Albert R."/>
            <person name="Binder M."/>
            <person name="Bloem J."/>
            <person name="Labutti K."/>
            <person name="Salamov A."/>
            <person name="Andreopoulos B."/>
            <person name="Baker S."/>
            <person name="Barry K."/>
            <person name="Bills G."/>
            <person name="Bluhm B."/>
            <person name="Cannon C."/>
            <person name="Castanera R."/>
            <person name="Culley D."/>
            <person name="Daum C."/>
            <person name="Ezra D."/>
            <person name="Gonzalez J."/>
            <person name="Henrissat B."/>
            <person name="Kuo A."/>
            <person name="Liang C."/>
            <person name="Lipzen A."/>
            <person name="Lutzoni F."/>
            <person name="Magnuson J."/>
            <person name="Mondo S."/>
            <person name="Nolan M."/>
            <person name="Ohm R."/>
            <person name="Pangilinan J."/>
            <person name="Park H.-J."/>
            <person name="Ramirez L."/>
            <person name="Alfaro M."/>
            <person name="Sun H."/>
            <person name="Tritt A."/>
            <person name="Yoshinaga Y."/>
            <person name="Zwiers L.-H."/>
            <person name="Turgeon B."/>
            <person name="Goodwin S."/>
            <person name="Spatafora J."/>
            <person name="Crous P."/>
            <person name="Grigoriev I."/>
        </authorList>
    </citation>
    <scope>NUCLEOTIDE SEQUENCE</scope>
    <source>
        <strain evidence="2">CBS 690.94</strain>
    </source>
</reference>
<comment type="caution">
    <text evidence="2">The sequence shown here is derived from an EMBL/GenBank/DDBJ whole genome shotgun (WGS) entry which is preliminary data.</text>
</comment>
<dbReference type="AlphaFoldDB" id="A0A9P4UEQ0"/>
<keyword evidence="1" id="KW-1133">Transmembrane helix</keyword>
<proteinExistence type="predicted"/>
<evidence type="ECO:0000256" key="1">
    <source>
        <dbReference type="SAM" id="Phobius"/>
    </source>
</evidence>
<accession>A0A9P4UEQ0</accession>
<evidence type="ECO:0008006" key="4">
    <source>
        <dbReference type="Google" id="ProtNLM"/>
    </source>
</evidence>
<keyword evidence="1" id="KW-0812">Transmembrane</keyword>